<evidence type="ECO:0000313" key="2">
    <source>
        <dbReference type="EMBL" id="MDD1152334.1"/>
    </source>
</evidence>
<dbReference type="Pfam" id="PF13333">
    <property type="entry name" value="rve_2"/>
    <property type="match status" value="1"/>
</dbReference>
<protein>
    <submittedName>
        <fullName evidence="2">IS3 family transposase</fullName>
    </submittedName>
</protein>
<feature type="domain" description="Integrase catalytic" evidence="1">
    <location>
        <begin position="3"/>
        <end position="44"/>
    </location>
</feature>
<gene>
    <name evidence="2" type="ORF">M5G25_29135</name>
</gene>
<dbReference type="RefSeq" id="WP_273924372.1">
    <property type="nucleotide sequence ID" value="NZ_JAMDGR010000029.1"/>
</dbReference>
<dbReference type="EMBL" id="JAMDGR010000029">
    <property type="protein sequence ID" value="MDD1152334.1"/>
    <property type="molecule type" value="Genomic_DNA"/>
</dbReference>
<name>A0ABT5QEM2_9PSED</name>
<reference evidence="2 3" key="1">
    <citation type="submission" date="2022-05" db="EMBL/GenBank/DDBJ databases">
        <title>Novel Pseudomonas spp. Isolated from a Rainbow Trout Aquaculture Facility.</title>
        <authorList>
            <person name="Testerman T."/>
            <person name="Graf J."/>
        </authorList>
    </citation>
    <scope>NUCLEOTIDE SEQUENCE [LARGE SCALE GENOMIC DNA]</scope>
    <source>
        <strain evidence="2 3">ID357</strain>
    </source>
</reference>
<dbReference type="Proteomes" id="UP001217610">
    <property type="component" value="Unassembled WGS sequence"/>
</dbReference>
<comment type="caution">
    <text evidence="2">The sequence shown here is derived from an EMBL/GenBank/DDBJ whole genome shotgun (WGS) entry which is preliminary data.</text>
</comment>
<accession>A0ABT5QEM2</accession>
<feature type="non-terminal residue" evidence="2">
    <location>
        <position position="1"/>
    </location>
</feature>
<proteinExistence type="predicted"/>
<organism evidence="2 3">
    <name type="scientific">Pseudomonas idahonensis</name>
    <dbReference type="NCBI Taxonomy" id="2942628"/>
    <lineage>
        <taxon>Bacteria</taxon>
        <taxon>Pseudomonadati</taxon>
        <taxon>Pseudomonadota</taxon>
        <taxon>Gammaproteobacteria</taxon>
        <taxon>Pseudomonadales</taxon>
        <taxon>Pseudomonadaceae</taxon>
        <taxon>Pseudomonas</taxon>
    </lineage>
</organism>
<keyword evidence="3" id="KW-1185">Reference proteome</keyword>
<sequence>KRIYKTRDMARADVFDYIEAFYNRTRRHSYLGGVSPEAFESASL</sequence>
<evidence type="ECO:0000313" key="3">
    <source>
        <dbReference type="Proteomes" id="UP001217610"/>
    </source>
</evidence>
<evidence type="ECO:0000259" key="1">
    <source>
        <dbReference type="Pfam" id="PF13333"/>
    </source>
</evidence>
<dbReference type="InterPro" id="IPR001584">
    <property type="entry name" value="Integrase_cat-core"/>
</dbReference>